<evidence type="ECO:0000256" key="4">
    <source>
        <dbReference type="ARBA" id="ARBA00022840"/>
    </source>
</evidence>
<dbReference type="InterPro" id="IPR011054">
    <property type="entry name" value="Rudment_hybrid_motif"/>
</dbReference>
<reference evidence="10" key="1">
    <citation type="submission" date="2022-05" db="EMBL/GenBank/DDBJ databases">
        <authorList>
            <person name="Sun X."/>
        </authorList>
    </citation>
    <scope>NUCLEOTIDE SEQUENCE</scope>
    <source>
        <strain evidence="10">Ai-910</strain>
    </source>
</reference>
<dbReference type="InterPro" id="IPR001882">
    <property type="entry name" value="Biotin_BS"/>
</dbReference>
<evidence type="ECO:0000313" key="11">
    <source>
        <dbReference type="Proteomes" id="UP001056426"/>
    </source>
</evidence>
<feature type="domain" description="Lipoyl-binding" evidence="7">
    <location>
        <begin position="577"/>
        <end position="652"/>
    </location>
</feature>
<reference evidence="10" key="2">
    <citation type="submission" date="2022-06" db="EMBL/GenBank/DDBJ databases">
        <title>Xiashengella guii gen. nov. sp. nov., a bacterium isolated form anaerobic digestion tank.</title>
        <authorList>
            <person name="Huang H."/>
        </authorList>
    </citation>
    <scope>NUCLEOTIDE SEQUENCE</scope>
    <source>
        <strain evidence="10">Ai-910</strain>
    </source>
</reference>
<evidence type="ECO:0000256" key="1">
    <source>
        <dbReference type="ARBA" id="ARBA00001953"/>
    </source>
</evidence>
<dbReference type="AlphaFoldDB" id="A0A9J6ZTS8"/>
<dbReference type="GO" id="GO:0005524">
    <property type="term" value="F:ATP binding"/>
    <property type="evidence" value="ECO:0007669"/>
    <property type="project" value="UniProtKB-UniRule"/>
</dbReference>
<keyword evidence="4 6" id="KW-0067">ATP-binding</keyword>
<evidence type="ECO:0000313" key="10">
    <source>
        <dbReference type="EMBL" id="URW80744.1"/>
    </source>
</evidence>
<dbReference type="KEGG" id="alkq:M9189_05185"/>
<dbReference type="SMART" id="SM00878">
    <property type="entry name" value="Biotin_carb_C"/>
    <property type="match status" value="1"/>
</dbReference>
<organism evidence="10 11">
    <name type="scientific">Xiashengella succiniciproducens</name>
    <dbReference type="NCBI Taxonomy" id="2949635"/>
    <lineage>
        <taxon>Bacteria</taxon>
        <taxon>Pseudomonadati</taxon>
        <taxon>Bacteroidota</taxon>
        <taxon>Bacteroidia</taxon>
        <taxon>Marinilabiliales</taxon>
        <taxon>Marinilabiliaceae</taxon>
        <taxon>Xiashengella</taxon>
    </lineage>
</organism>
<dbReference type="PROSITE" id="PS50968">
    <property type="entry name" value="BIOTINYL_LIPOYL"/>
    <property type="match status" value="1"/>
</dbReference>
<dbReference type="InterPro" id="IPR005479">
    <property type="entry name" value="CPAse_ATP-bd"/>
</dbReference>
<feature type="domain" description="Biotin carboxylation" evidence="9">
    <location>
        <begin position="10"/>
        <end position="448"/>
    </location>
</feature>
<dbReference type="InterPro" id="IPR011761">
    <property type="entry name" value="ATP-grasp"/>
</dbReference>
<dbReference type="FunFam" id="2.40.50.100:FF:000003">
    <property type="entry name" value="Acetyl-CoA carboxylase biotin carboxyl carrier protein"/>
    <property type="match status" value="1"/>
</dbReference>
<evidence type="ECO:0000256" key="2">
    <source>
        <dbReference type="ARBA" id="ARBA00022598"/>
    </source>
</evidence>
<dbReference type="SUPFAM" id="SSF56059">
    <property type="entry name" value="Glutathione synthetase ATP-binding domain-like"/>
    <property type="match status" value="1"/>
</dbReference>
<name>A0A9J6ZTS8_9BACT</name>
<dbReference type="InterPro" id="IPR005481">
    <property type="entry name" value="BC-like_N"/>
</dbReference>
<dbReference type="PROSITE" id="PS50975">
    <property type="entry name" value="ATP_GRASP"/>
    <property type="match status" value="1"/>
</dbReference>
<dbReference type="SUPFAM" id="SSF51230">
    <property type="entry name" value="Single hybrid motif"/>
    <property type="match status" value="1"/>
</dbReference>
<dbReference type="PROSITE" id="PS50979">
    <property type="entry name" value="BC"/>
    <property type="match status" value="1"/>
</dbReference>
<comment type="cofactor">
    <cofactor evidence="1">
        <name>biotin</name>
        <dbReference type="ChEBI" id="CHEBI:57586"/>
    </cofactor>
</comment>
<dbReference type="GO" id="GO:0046872">
    <property type="term" value="F:metal ion binding"/>
    <property type="evidence" value="ECO:0007669"/>
    <property type="project" value="InterPro"/>
</dbReference>
<evidence type="ECO:0000259" key="7">
    <source>
        <dbReference type="PROSITE" id="PS50968"/>
    </source>
</evidence>
<dbReference type="EMBL" id="CP098400">
    <property type="protein sequence ID" value="URW80744.1"/>
    <property type="molecule type" value="Genomic_DNA"/>
</dbReference>
<dbReference type="CDD" id="cd06850">
    <property type="entry name" value="biotinyl_domain"/>
    <property type="match status" value="1"/>
</dbReference>
<feature type="domain" description="ATP-grasp" evidence="8">
    <location>
        <begin position="125"/>
        <end position="319"/>
    </location>
</feature>
<dbReference type="PANTHER" id="PTHR18866:SF33">
    <property type="entry name" value="METHYLCROTONOYL-COA CARBOXYLASE SUBUNIT ALPHA, MITOCHONDRIAL-RELATED"/>
    <property type="match status" value="1"/>
</dbReference>
<dbReference type="InterPro" id="IPR011764">
    <property type="entry name" value="Biotin_carboxylation_dom"/>
</dbReference>
<dbReference type="RefSeq" id="WP_250725146.1">
    <property type="nucleotide sequence ID" value="NZ_CP098400.1"/>
</dbReference>
<evidence type="ECO:0000256" key="6">
    <source>
        <dbReference type="PROSITE-ProRule" id="PRU00409"/>
    </source>
</evidence>
<dbReference type="InterPro" id="IPR050856">
    <property type="entry name" value="Biotin_carboxylase_complex"/>
</dbReference>
<accession>A0A9J6ZTS8</accession>
<dbReference type="InterPro" id="IPR005482">
    <property type="entry name" value="Biotin_COase_C"/>
</dbReference>
<dbReference type="Pfam" id="PF00289">
    <property type="entry name" value="Biotin_carb_N"/>
    <property type="match status" value="1"/>
</dbReference>
<protein>
    <submittedName>
        <fullName evidence="10">Biotin/lipoyl-binding protein</fullName>
    </submittedName>
</protein>
<dbReference type="PANTHER" id="PTHR18866">
    <property type="entry name" value="CARBOXYLASE:PYRUVATE/ACETYL-COA/PROPIONYL-COA CARBOXYLASE"/>
    <property type="match status" value="1"/>
</dbReference>
<dbReference type="InterPro" id="IPR016185">
    <property type="entry name" value="PreATP-grasp_dom_sf"/>
</dbReference>
<dbReference type="PROSITE" id="PS00866">
    <property type="entry name" value="CPSASE_1"/>
    <property type="match status" value="1"/>
</dbReference>
<evidence type="ECO:0000256" key="3">
    <source>
        <dbReference type="ARBA" id="ARBA00022741"/>
    </source>
</evidence>
<gene>
    <name evidence="10" type="ORF">M9189_05185</name>
</gene>
<dbReference type="Pfam" id="PF00364">
    <property type="entry name" value="Biotin_lipoyl"/>
    <property type="match status" value="1"/>
</dbReference>
<evidence type="ECO:0000256" key="5">
    <source>
        <dbReference type="ARBA" id="ARBA00023267"/>
    </source>
</evidence>
<dbReference type="SUPFAM" id="SSF51246">
    <property type="entry name" value="Rudiment single hybrid motif"/>
    <property type="match status" value="1"/>
</dbReference>
<dbReference type="GO" id="GO:0016874">
    <property type="term" value="F:ligase activity"/>
    <property type="evidence" value="ECO:0007669"/>
    <property type="project" value="UniProtKB-KW"/>
</dbReference>
<evidence type="ECO:0000259" key="8">
    <source>
        <dbReference type="PROSITE" id="PS50975"/>
    </source>
</evidence>
<dbReference type="Gene3D" id="3.30.470.20">
    <property type="entry name" value="ATP-grasp fold, B domain"/>
    <property type="match status" value="1"/>
</dbReference>
<dbReference type="PROSITE" id="PS00188">
    <property type="entry name" value="BIOTIN"/>
    <property type="match status" value="1"/>
</dbReference>
<sequence>MTKGSISFRPIRRLFIANRGEVALRIVRSARAMGIRTIGLVSDSEPDTFADEKAYIQGESLADTYLNAAEIVSLALRYRADAIHPGYGFLSENADFARRTEAAGLIFVGPSPEAIELMGNKITARRIAMENQVPVTMSIEGSINEIAGRSSALHYPLIVKAAAGGGGKGMVKIEDPAMLADKLSQTAREAANYFGNDTVYLEQYIENPRHIEVQVFGDLHGNLVHLFERECSIQRRFQKIIEEAPAPGLSEEKRAQLTRDALALCRAIGYHNAGTVEFLLDESGRHYFLEMNTRLQVEHPVTESITGLDMVELQLKVAMGLPLPFTQDDIRINGHAIESRIYAENPLRDFIPSPGQILKVKWPSNILARTDTWFDTPVEIKPNFDPMLAKVITHAPTRDAAIAGHLNALGETLICGIDTNIEYLKSIMLSGKYMAGDTTTAFCSKHEYRAAKIINPEVAAIAALMLQLLYRNKGESVWQSTGFWRLDRQYEFLLNRESYNISWEGAGRAVSVTVNASNRYQVENAFLDETVLGFTLSGESFRFAWASAEQAGFVLEHGMSRWAVRPVLPLQTKADTSAQKRSGDNVKAPIPGRIVEVKVKEGDLVSAGDTLVVLEAMKMENLLTAPAGGRVRLVHAQSGTQVKANEVLVEIEPTQAS</sequence>
<dbReference type="InterPro" id="IPR000089">
    <property type="entry name" value="Biotin_lipoyl"/>
</dbReference>
<dbReference type="SUPFAM" id="SSF52440">
    <property type="entry name" value="PreATP-grasp domain"/>
    <property type="match status" value="1"/>
</dbReference>
<dbReference type="PROSITE" id="PS00867">
    <property type="entry name" value="CPSASE_2"/>
    <property type="match status" value="1"/>
</dbReference>
<keyword evidence="3 6" id="KW-0547">Nucleotide-binding</keyword>
<keyword evidence="5" id="KW-0092">Biotin</keyword>
<dbReference type="Pfam" id="PF02785">
    <property type="entry name" value="Biotin_carb_C"/>
    <property type="match status" value="1"/>
</dbReference>
<proteinExistence type="predicted"/>
<dbReference type="Pfam" id="PF02786">
    <property type="entry name" value="CPSase_L_D2"/>
    <property type="match status" value="1"/>
</dbReference>
<dbReference type="Proteomes" id="UP001056426">
    <property type="component" value="Chromosome"/>
</dbReference>
<dbReference type="Gene3D" id="2.40.50.100">
    <property type="match status" value="1"/>
</dbReference>
<keyword evidence="2" id="KW-0436">Ligase</keyword>
<evidence type="ECO:0000259" key="9">
    <source>
        <dbReference type="PROSITE" id="PS50979"/>
    </source>
</evidence>
<dbReference type="InterPro" id="IPR011053">
    <property type="entry name" value="Single_hybrid_motif"/>
</dbReference>
<keyword evidence="11" id="KW-1185">Reference proteome</keyword>